<dbReference type="SUPFAM" id="SSF81301">
    <property type="entry name" value="Nucleotidyltransferase"/>
    <property type="match status" value="1"/>
</dbReference>
<evidence type="ECO:0000256" key="1">
    <source>
        <dbReference type="ARBA" id="ARBA00001936"/>
    </source>
</evidence>
<reference evidence="20" key="1">
    <citation type="submission" date="2025-08" db="UniProtKB">
        <authorList>
            <consortium name="Ensembl"/>
        </authorList>
    </citation>
    <scope>IDENTIFICATION</scope>
</reference>
<feature type="region of interest" description="Disordered" evidence="16">
    <location>
        <begin position="126"/>
        <end position="146"/>
    </location>
</feature>
<evidence type="ECO:0000259" key="18">
    <source>
        <dbReference type="Pfam" id="PF03828"/>
    </source>
</evidence>
<feature type="domain" description="Poly(A) RNA polymerase mitochondrial-like central palm" evidence="19">
    <location>
        <begin position="182"/>
        <end position="307"/>
    </location>
</feature>
<evidence type="ECO:0000256" key="8">
    <source>
        <dbReference type="ARBA" id="ARBA00054414"/>
    </source>
</evidence>
<reference evidence="20" key="2">
    <citation type="submission" date="2025-09" db="UniProtKB">
        <authorList>
            <consortium name="Ensembl"/>
        </authorList>
    </citation>
    <scope>IDENTIFICATION</scope>
</reference>
<dbReference type="GO" id="GO:0043634">
    <property type="term" value="P:polyadenylation-dependent ncRNA catabolic process"/>
    <property type="evidence" value="ECO:0007669"/>
    <property type="project" value="TreeGrafter"/>
</dbReference>
<dbReference type="FunFam" id="1.10.1410.10:FF:000003">
    <property type="entry name" value="non-canonical poly(A) RNA polymerase PAPD7"/>
    <property type="match status" value="1"/>
</dbReference>
<dbReference type="GO" id="GO:0005730">
    <property type="term" value="C:nucleolus"/>
    <property type="evidence" value="ECO:0007669"/>
    <property type="project" value="TreeGrafter"/>
</dbReference>
<comment type="cofactor">
    <cofactor evidence="1">
        <name>Mn(2+)</name>
        <dbReference type="ChEBI" id="CHEBI:29035"/>
    </cofactor>
</comment>
<dbReference type="SUPFAM" id="SSF81631">
    <property type="entry name" value="PAP/OAS1 substrate-binding domain"/>
    <property type="match status" value="1"/>
</dbReference>
<evidence type="ECO:0000256" key="14">
    <source>
        <dbReference type="ARBA" id="ARBA00082009"/>
    </source>
</evidence>
<dbReference type="InterPro" id="IPR002058">
    <property type="entry name" value="PAP_assoc"/>
</dbReference>
<dbReference type="GO" id="GO:0046872">
    <property type="term" value="F:metal ion binding"/>
    <property type="evidence" value="ECO:0007669"/>
    <property type="project" value="UniProtKB-KW"/>
</dbReference>
<evidence type="ECO:0000256" key="16">
    <source>
        <dbReference type="SAM" id="MobiDB-lite"/>
    </source>
</evidence>
<feature type="region of interest" description="Disordered" evidence="16">
    <location>
        <begin position="65"/>
        <end position="96"/>
    </location>
</feature>
<evidence type="ECO:0000259" key="19">
    <source>
        <dbReference type="Pfam" id="PF22600"/>
    </source>
</evidence>
<comment type="similarity">
    <text evidence="2">Belongs to the DNA polymerase type-B-like family.</text>
</comment>
<proteinExistence type="inferred from homology"/>
<dbReference type="Gene3D" id="3.30.460.10">
    <property type="entry name" value="Beta Polymerase, domain 2"/>
    <property type="match status" value="1"/>
</dbReference>
<dbReference type="GO" id="GO:0070568">
    <property type="term" value="F:guanylyltransferase activity"/>
    <property type="evidence" value="ECO:0007669"/>
    <property type="project" value="UniProtKB-ARBA"/>
</dbReference>
<dbReference type="STRING" id="94237.ENSMMOP00000028032"/>
<keyword evidence="21" id="KW-1185">Reference proteome</keyword>
<evidence type="ECO:0000256" key="15">
    <source>
        <dbReference type="ARBA" id="ARBA00083848"/>
    </source>
</evidence>
<keyword evidence="17" id="KW-1133">Transmembrane helix</keyword>
<evidence type="ECO:0000256" key="2">
    <source>
        <dbReference type="ARBA" id="ARBA00008593"/>
    </source>
</evidence>
<evidence type="ECO:0000256" key="17">
    <source>
        <dbReference type="SAM" id="Phobius"/>
    </source>
</evidence>
<dbReference type="Pfam" id="PF22600">
    <property type="entry name" value="MTPAP-like_central"/>
    <property type="match status" value="1"/>
</dbReference>
<evidence type="ECO:0000256" key="4">
    <source>
        <dbReference type="ARBA" id="ARBA00022679"/>
    </source>
</evidence>
<keyword evidence="17" id="KW-0812">Transmembrane</keyword>
<name>A0A3Q4BZF2_MOLML</name>
<evidence type="ECO:0000256" key="10">
    <source>
        <dbReference type="ARBA" id="ARBA00067213"/>
    </source>
</evidence>
<dbReference type="GO" id="GO:1990817">
    <property type="term" value="F:poly(A) RNA polymerase activity"/>
    <property type="evidence" value="ECO:0007669"/>
    <property type="project" value="UniProtKB-EC"/>
</dbReference>
<evidence type="ECO:0000256" key="12">
    <source>
        <dbReference type="ARBA" id="ARBA00076531"/>
    </source>
</evidence>
<dbReference type="GO" id="GO:0003729">
    <property type="term" value="F:mRNA binding"/>
    <property type="evidence" value="ECO:0007669"/>
    <property type="project" value="TreeGrafter"/>
</dbReference>
<dbReference type="CDD" id="cd05402">
    <property type="entry name" value="NT_PAP_TUTase"/>
    <property type="match status" value="1"/>
</dbReference>
<comment type="catalytic activity">
    <reaction evidence="7">
        <text>RNA(n) + ATP = RNA(n)-3'-adenine ribonucleotide + diphosphate</text>
        <dbReference type="Rhea" id="RHEA:11332"/>
        <dbReference type="Rhea" id="RHEA-COMP:14527"/>
        <dbReference type="Rhea" id="RHEA-COMP:17347"/>
        <dbReference type="ChEBI" id="CHEBI:30616"/>
        <dbReference type="ChEBI" id="CHEBI:33019"/>
        <dbReference type="ChEBI" id="CHEBI:140395"/>
        <dbReference type="ChEBI" id="CHEBI:173115"/>
        <dbReference type="EC" id="2.7.7.19"/>
    </reaction>
</comment>
<dbReference type="Ensembl" id="ENSMMOT00000028508.1">
    <property type="protein sequence ID" value="ENSMMOP00000028032.1"/>
    <property type="gene ID" value="ENSMMOG00000021181.1"/>
</dbReference>
<keyword evidence="17" id="KW-0472">Membrane</keyword>
<dbReference type="PANTHER" id="PTHR23092">
    <property type="entry name" value="POLY(A) RNA POLYMERASE"/>
    <property type="match status" value="1"/>
</dbReference>
<sequence length="653" mass="73998">MDPRVAWIQPEQKGPANALWMHVWETSQGVRTFSAQQQLHNQNHNQCVNYGALDVLKNVATVVASSKSGKPLPQKTGSFSSVPSHESGTDSPFSSWPLERTMGRNATGNINKNVGICVNRHQVHPSVPVNHSHSHHPGRRKSDNKASTYGMNYLLSNCTNGNDASTWTPWKTRKYNPGVIGLHEEVMDFYNFMSPRPEEAAMRKEVVNRIEMIIKELWPTADYCNMLIFAPSDIDLVVFGKWERPPLQELEQALRKHNVAEPFSIKVLDKATVPIIKLTDQETEVKVDISFNVETGIKAASFIKDYVKMYPVLPYLIFVLKQFLLQRDLNEVFTGGISSYSLILMVISFLQLHPRIDARNPNENLGVLLIEFFELYGRHFNYSKAGIRIKNGGAYIAKEEIMKAMNNGYRPSMLCIEDPLLPGNDVGRGSYGAMHVKQVLDYAYTVLNHAVSPLAQSYPNKDSESTLGRIIRLTQEVIDYREWIIKKWGGRDLSTTPFWLTADTHTHTLTRIHIHSITATPCDAERGTAYQLASADRNHSSSPHFASLSCKTLALHSSQRRMDRQTDGPETSRFHSGAAATWSNSPHLCFFLVQALTFHLCMTFVQSFVISVLYHFQYLLSSCSFQFSSPFFVCFVFCWIWGKCHCHDHLTSF</sequence>
<protein>
    <recommendedName>
        <fullName evidence="10">Terminal nucleotidyltransferase 4A</fullName>
        <ecNumber evidence="3">2.7.7.19</ecNumber>
    </recommendedName>
    <alternativeName>
        <fullName evidence="13">DNA polymerase sigma</fullName>
    </alternativeName>
    <alternativeName>
        <fullName evidence="12">Non-canonical poly(A) RNA polymerase PAPD7</fullName>
    </alternativeName>
    <alternativeName>
        <fullName evidence="11">PAP-associated domain-containing protein 7</fullName>
    </alternativeName>
    <alternativeName>
        <fullName evidence="15">TRAMP-like complex polyadenylate polymerase</fullName>
    </alternativeName>
    <alternativeName>
        <fullName evidence="14">Terminal guanylyltransferase</fullName>
    </alternativeName>
</protein>
<dbReference type="GO" id="GO:0031123">
    <property type="term" value="P:RNA 3'-end processing"/>
    <property type="evidence" value="ECO:0007669"/>
    <property type="project" value="TreeGrafter"/>
</dbReference>
<keyword evidence="5" id="KW-0479">Metal-binding</keyword>
<dbReference type="EC" id="2.7.7.19" evidence="3"/>
<dbReference type="AlphaFoldDB" id="A0A3Q4BZF2"/>
<evidence type="ECO:0000313" key="20">
    <source>
        <dbReference type="Ensembl" id="ENSMMOP00000028032.1"/>
    </source>
</evidence>
<dbReference type="InterPro" id="IPR054708">
    <property type="entry name" value="MTPAP-like_central"/>
</dbReference>
<keyword evidence="6" id="KW-0460">Magnesium</keyword>
<comment type="function">
    <text evidence="8">Terminal nucleotidyltransferase that catalyzes preferentially the transfer of ATP and GTP on RNA 3' poly(A) tail creating a heterogeneous 3' poly(A) tail leading to mRNAs stabilization by protecting mRNAs from active deadenylation. Also functions as a catalytic subunit of a TRAMP-like complex which has a poly(A) RNA polymerase activity and is involved in a post-transcriptional quality control mechanism. Polyadenylation with short oligo(A) tails is required for the degradative activity of the exosome on several of its nuclear RNA substrates. Has no terminal uridylyltransferase activity, and does not play a role in replication-dependent histone mRNA degradation via uridylation.</text>
</comment>
<dbReference type="GO" id="GO:1905870">
    <property type="term" value="P:positive regulation of 3'-UTR-mediated mRNA stabilization"/>
    <property type="evidence" value="ECO:0007669"/>
    <property type="project" value="UniProtKB-ARBA"/>
</dbReference>
<evidence type="ECO:0000256" key="3">
    <source>
        <dbReference type="ARBA" id="ARBA00012388"/>
    </source>
</evidence>
<dbReference type="Pfam" id="PF03828">
    <property type="entry name" value="PAP_assoc"/>
    <property type="match status" value="1"/>
</dbReference>
<dbReference type="InterPro" id="IPR045862">
    <property type="entry name" value="Trf4-like"/>
</dbReference>
<evidence type="ECO:0000256" key="11">
    <source>
        <dbReference type="ARBA" id="ARBA00076412"/>
    </source>
</evidence>
<dbReference type="GO" id="GO:0060212">
    <property type="term" value="P:negative regulation of nuclear-transcribed mRNA poly(A) tail shortening"/>
    <property type="evidence" value="ECO:0007669"/>
    <property type="project" value="UniProtKB-ARBA"/>
</dbReference>
<dbReference type="Gene3D" id="1.10.1410.10">
    <property type="match status" value="1"/>
</dbReference>
<feature type="transmembrane region" description="Helical" evidence="17">
    <location>
        <begin position="623"/>
        <end position="642"/>
    </location>
</feature>
<accession>A0A3Q4BZF2</accession>
<evidence type="ECO:0000256" key="5">
    <source>
        <dbReference type="ARBA" id="ARBA00022723"/>
    </source>
</evidence>
<comment type="subunit">
    <text evidence="9">Component of a nuclear TRAMP-like complex, an ATP-dependent exosome regulatory complex consisting of a helicase (MTREX), an oligadenylate polymerase (TENT4B or TENT4A), and a substrate specific RNA-binding factor (ZCCHC7 or ZCCHC8). Several TRAMP-like complexes exist with specific compositions and are associated with nuclear, or nucleolar RNA exosomes.</text>
</comment>
<dbReference type="Proteomes" id="UP000261620">
    <property type="component" value="Unplaced"/>
</dbReference>
<keyword evidence="4" id="KW-0808">Transferase</keyword>
<feature type="domain" description="PAP-associated" evidence="18">
    <location>
        <begin position="364"/>
        <end position="423"/>
    </location>
</feature>
<dbReference type="InterPro" id="IPR043519">
    <property type="entry name" value="NT_sf"/>
</dbReference>
<dbReference type="GO" id="GO:0031499">
    <property type="term" value="C:TRAMP complex"/>
    <property type="evidence" value="ECO:0007669"/>
    <property type="project" value="TreeGrafter"/>
</dbReference>
<evidence type="ECO:0000313" key="21">
    <source>
        <dbReference type="Proteomes" id="UP000261620"/>
    </source>
</evidence>
<evidence type="ECO:0000256" key="6">
    <source>
        <dbReference type="ARBA" id="ARBA00022842"/>
    </source>
</evidence>
<feature type="transmembrane region" description="Helical" evidence="17">
    <location>
        <begin position="591"/>
        <end position="616"/>
    </location>
</feature>
<evidence type="ECO:0000256" key="9">
    <source>
        <dbReference type="ARBA" id="ARBA00063831"/>
    </source>
</evidence>
<feature type="compositionally biased region" description="Polar residues" evidence="16">
    <location>
        <begin position="75"/>
        <end position="94"/>
    </location>
</feature>
<dbReference type="FunFam" id="3.30.460.10:FF:000006">
    <property type="entry name" value="non-canonical poly(A) RNA polymerase PAPD5"/>
    <property type="match status" value="1"/>
</dbReference>
<evidence type="ECO:0000256" key="13">
    <source>
        <dbReference type="ARBA" id="ARBA00080076"/>
    </source>
</evidence>
<organism evidence="20 21">
    <name type="scientific">Mola mola</name>
    <name type="common">Ocean sunfish</name>
    <name type="synonym">Tetraodon mola</name>
    <dbReference type="NCBI Taxonomy" id="94237"/>
    <lineage>
        <taxon>Eukaryota</taxon>
        <taxon>Metazoa</taxon>
        <taxon>Chordata</taxon>
        <taxon>Craniata</taxon>
        <taxon>Vertebrata</taxon>
        <taxon>Euteleostomi</taxon>
        <taxon>Actinopterygii</taxon>
        <taxon>Neopterygii</taxon>
        <taxon>Teleostei</taxon>
        <taxon>Neoteleostei</taxon>
        <taxon>Acanthomorphata</taxon>
        <taxon>Eupercaria</taxon>
        <taxon>Tetraodontiformes</taxon>
        <taxon>Molidae</taxon>
        <taxon>Mola</taxon>
    </lineage>
</organism>
<dbReference type="PANTHER" id="PTHR23092:SF24">
    <property type="entry name" value="TERMINAL NUCLEOTIDYLTRANSFERASE 4A"/>
    <property type="match status" value="1"/>
</dbReference>
<evidence type="ECO:0000256" key="7">
    <source>
        <dbReference type="ARBA" id="ARBA00048830"/>
    </source>
</evidence>